<evidence type="ECO:0000313" key="2">
    <source>
        <dbReference type="EMBL" id="SEP04543.1"/>
    </source>
</evidence>
<dbReference type="AlphaFoldDB" id="A0A1H8UNJ1"/>
<proteinExistence type="predicted"/>
<name>A0A1H8UNJ1_9GAMM</name>
<sequence>MQPFETARELVAGLVGAAAVLIAHFGLTLPHWGIAGVDLALAGGAGVALYVGVRLAWSTRPGWLERMLGVDVGLRLPGRSDDPADLQAALRHTVDTAHGRVSEPMQMLLDRIDQAIQSVLDSDLASMAGRQAQFTVAATVNQYLPDTLDRYLQLPEDVAVSPVDQGGQTPHDMVVEQLDVLAGEMEAILADMHAGKVRELSAHGRFLEDRFSRADDLLD</sequence>
<feature type="transmembrane region" description="Helical" evidence="1">
    <location>
        <begin position="12"/>
        <end position="33"/>
    </location>
</feature>
<protein>
    <recommendedName>
        <fullName evidence="4">5-bromo-4-chloroindolyl phosphate hydrolysis protein</fullName>
    </recommendedName>
</protein>
<keyword evidence="3" id="KW-1185">Reference proteome</keyword>
<keyword evidence="1" id="KW-1133">Transmembrane helix</keyword>
<dbReference type="STRING" id="406100.SAMN04488052_107106"/>
<evidence type="ECO:0008006" key="4">
    <source>
        <dbReference type="Google" id="ProtNLM"/>
    </source>
</evidence>
<evidence type="ECO:0000256" key="1">
    <source>
        <dbReference type="SAM" id="Phobius"/>
    </source>
</evidence>
<reference evidence="2 3" key="1">
    <citation type="submission" date="2016-10" db="EMBL/GenBank/DDBJ databases">
        <authorList>
            <person name="de Groot N.N."/>
        </authorList>
    </citation>
    <scope>NUCLEOTIDE SEQUENCE [LARGE SCALE GENOMIC DNA]</scope>
    <source>
        <strain evidence="2 3">CGMCC 1.6291</strain>
    </source>
</reference>
<dbReference type="OrthoDB" id="67304at2"/>
<keyword evidence="1" id="KW-0472">Membrane</keyword>
<feature type="transmembrane region" description="Helical" evidence="1">
    <location>
        <begin position="39"/>
        <end position="57"/>
    </location>
</feature>
<keyword evidence="1" id="KW-0812">Transmembrane</keyword>
<dbReference type="EMBL" id="FOEG01000007">
    <property type="protein sequence ID" value="SEP04543.1"/>
    <property type="molecule type" value="Genomic_DNA"/>
</dbReference>
<dbReference type="Proteomes" id="UP000199657">
    <property type="component" value="Unassembled WGS sequence"/>
</dbReference>
<dbReference type="RefSeq" id="WP_091645158.1">
    <property type="nucleotide sequence ID" value="NZ_FOEG01000007.1"/>
</dbReference>
<accession>A0A1H8UNJ1</accession>
<organism evidence="2 3">
    <name type="scientific">Aquisalimonas asiatica</name>
    <dbReference type="NCBI Taxonomy" id="406100"/>
    <lineage>
        <taxon>Bacteria</taxon>
        <taxon>Pseudomonadati</taxon>
        <taxon>Pseudomonadota</taxon>
        <taxon>Gammaproteobacteria</taxon>
        <taxon>Chromatiales</taxon>
        <taxon>Ectothiorhodospiraceae</taxon>
        <taxon>Aquisalimonas</taxon>
    </lineage>
</organism>
<evidence type="ECO:0000313" key="3">
    <source>
        <dbReference type="Proteomes" id="UP000199657"/>
    </source>
</evidence>
<gene>
    <name evidence="2" type="ORF">SAMN04488052_107106</name>
</gene>